<dbReference type="EMBL" id="SJPM01000004">
    <property type="protein sequence ID" value="TWT97405.1"/>
    <property type="molecule type" value="Genomic_DNA"/>
</dbReference>
<sequence>MAGYALGNRVDQNYMLSTLTPIKVTEPEGNGTSYQTRIREYLHQLPNGKASPFRRIPNLQFCRFVIFYDLPCQGFPTTTDHLNSPYLMMSSVIAGDYKICLQSMLEEIPDVLEQIYCNCVAFPGTNDIASFLDYVERCRFDATFSFGAYPQANLYEVRAAVRLQAQFREFALKTPRQDPVALQADFRQFMRTLKTH</sequence>
<dbReference type="OrthoDB" id="5892745at2"/>
<organism evidence="1 2">
    <name type="scientific">Neorhodopirellula pilleata</name>
    <dbReference type="NCBI Taxonomy" id="2714738"/>
    <lineage>
        <taxon>Bacteria</taxon>
        <taxon>Pseudomonadati</taxon>
        <taxon>Planctomycetota</taxon>
        <taxon>Planctomycetia</taxon>
        <taxon>Pirellulales</taxon>
        <taxon>Pirellulaceae</taxon>
        <taxon>Neorhodopirellula</taxon>
    </lineage>
</organism>
<comment type="caution">
    <text evidence="1">The sequence shown here is derived from an EMBL/GenBank/DDBJ whole genome shotgun (WGS) entry which is preliminary data.</text>
</comment>
<evidence type="ECO:0000313" key="1">
    <source>
        <dbReference type="EMBL" id="TWT97405.1"/>
    </source>
</evidence>
<dbReference type="Proteomes" id="UP000316213">
    <property type="component" value="Unassembled WGS sequence"/>
</dbReference>
<dbReference type="RefSeq" id="WP_146577995.1">
    <property type="nucleotide sequence ID" value="NZ_SJPM01000004.1"/>
</dbReference>
<dbReference type="AlphaFoldDB" id="A0A5C6ADZ7"/>
<protein>
    <submittedName>
        <fullName evidence="1">Uncharacterized protein</fullName>
    </submittedName>
</protein>
<keyword evidence="2" id="KW-1185">Reference proteome</keyword>
<proteinExistence type="predicted"/>
<gene>
    <name evidence="1" type="ORF">Pla100_25570</name>
</gene>
<accession>A0A5C6ADZ7</accession>
<evidence type="ECO:0000313" key="2">
    <source>
        <dbReference type="Proteomes" id="UP000316213"/>
    </source>
</evidence>
<name>A0A5C6ADZ7_9BACT</name>
<reference evidence="1 2" key="1">
    <citation type="submission" date="2019-02" db="EMBL/GenBank/DDBJ databases">
        <title>Deep-cultivation of Planctomycetes and their phenomic and genomic characterization uncovers novel biology.</title>
        <authorList>
            <person name="Wiegand S."/>
            <person name="Jogler M."/>
            <person name="Boedeker C."/>
            <person name="Pinto D."/>
            <person name="Vollmers J."/>
            <person name="Rivas-Marin E."/>
            <person name="Kohn T."/>
            <person name="Peeters S.H."/>
            <person name="Heuer A."/>
            <person name="Rast P."/>
            <person name="Oberbeckmann S."/>
            <person name="Bunk B."/>
            <person name="Jeske O."/>
            <person name="Meyerdierks A."/>
            <person name="Storesund J.E."/>
            <person name="Kallscheuer N."/>
            <person name="Luecker S."/>
            <person name="Lage O.M."/>
            <person name="Pohl T."/>
            <person name="Merkel B.J."/>
            <person name="Hornburger P."/>
            <person name="Mueller R.-W."/>
            <person name="Bruemmer F."/>
            <person name="Labrenz M."/>
            <person name="Spormann A.M."/>
            <person name="Op Den Camp H."/>
            <person name="Overmann J."/>
            <person name="Amann R."/>
            <person name="Jetten M.S.M."/>
            <person name="Mascher T."/>
            <person name="Medema M.H."/>
            <person name="Devos D.P."/>
            <person name="Kaster A.-K."/>
            <person name="Ovreas L."/>
            <person name="Rohde M."/>
            <person name="Galperin M.Y."/>
            <person name="Jogler C."/>
        </authorList>
    </citation>
    <scope>NUCLEOTIDE SEQUENCE [LARGE SCALE GENOMIC DNA]</scope>
    <source>
        <strain evidence="1 2">Pla100</strain>
    </source>
</reference>